<dbReference type="Pfam" id="PF01504">
    <property type="entry name" value="PIP5K"/>
    <property type="match status" value="1"/>
</dbReference>
<name>A0A060WIU0_ONCMY</name>
<proteinExistence type="predicted"/>
<dbReference type="STRING" id="8022.A0A060WIU0"/>
<accession>A0A060WIU0</accession>
<keyword evidence="1" id="KW-0067">ATP-binding</keyword>
<dbReference type="PANTHER" id="PTHR23086">
    <property type="entry name" value="PHOSPHATIDYLINOSITOL-4-PHOSPHATE 5-KINASE"/>
    <property type="match status" value="1"/>
</dbReference>
<dbReference type="Gene3D" id="3.30.800.10">
    <property type="entry name" value="Phosphatidylinositol Phosphate Kinase II Beta"/>
    <property type="match status" value="1"/>
</dbReference>
<evidence type="ECO:0000313" key="3">
    <source>
        <dbReference type="EMBL" id="CDQ67087.1"/>
    </source>
</evidence>
<dbReference type="GO" id="GO:0016308">
    <property type="term" value="F:1-phosphatidylinositol-4-phosphate 5-kinase activity"/>
    <property type="evidence" value="ECO:0007669"/>
    <property type="project" value="TreeGrafter"/>
</dbReference>
<dbReference type="CDD" id="cd17304">
    <property type="entry name" value="PIPKc_PIP5KL1"/>
    <property type="match status" value="1"/>
</dbReference>
<dbReference type="Proteomes" id="UP000193380">
    <property type="component" value="Unassembled WGS sequence"/>
</dbReference>
<keyword evidence="1" id="KW-0418">Kinase</keyword>
<dbReference type="PaxDb" id="8022-A0A060WIU0"/>
<dbReference type="PROSITE" id="PS51455">
    <property type="entry name" value="PIPK"/>
    <property type="match status" value="1"/>
</dbReference>
<keyword evidence="1" id="KW-0808">Transferase</keyword>
<dbReference type="AlphaFoldDB" id="A0A060WIU0"/>
<dbReference type="SUPFAM" id="SSF56104">
    <property type="entry name" value="SAICAR synthase-like"/>
    <property type="match status" value="1"/>
</dbReference>
<evidence type="ECO:0000256" key="1">
    <source>
        <dbReference type="PROSITE-ProRule" id="PRU00781"/>
    </source>
</evidence>
<keyword evidence="1" id="KW-0547">Nucleotide-binding</keyword>
<feature type="domain" description="PIPK" evidence="2">
    <location>
        <begin position="119"/>
        <end position="535"/>
    </location>
</feature>
<dbReference type="GO" id="GO:0005524">
    <property type="term" value="F:ATP binding"/>
    <property type="evidence" value="ECO:0007669"/>
    <property type="project" value="UniProtKB-UniRule"/>
</dbReference>
<dbReference type="InterPro" id="IPR027484">
    <property type="entry name" value="PInositol-4-P-5-kinase_N"/>
</dbReference>
<dbReference type="InterPro" id="IPR002498">
    <property type="entry name" value="PInositol-4-P-4/5-kinase_core"/>
</dbReference>
<gene>
    <name evidence="3" type="ORF">GSONMT00076901001</name>
</gene>
<reference evidence="3" key="2">
    <citation type="submission" date="2014-03" db="EMBL/GenBank/DDBJ databases">
        <authorList>
            <person name="Genoscope - CEA"/>
        </authorList>
    </citation>
    <scope>NUCLEOTIDE SEQUENCE</scope>
</reference>
<dbReference type="InterPro" id="IPR023610">
    <property type="entry name" value="PInositol-4/5-P-5/4-kinase"/>
</dbReference>
<sequence length="536" mass="62026">MCLRKQDSVESHPSWVNDTRIDADDIVEKIIQSQNFADISNTEDSNLRLFVSRDGTTSLNGLLRSNRVCAGVYEQVILLVQPGIQRYRTTSGNQVKMEKRNVQRCSGTTRRRRWWGLRRRWRMLGLFEINQEHEFYSFTCLMKEGLHAALQTTIDTPGPDELSAEHYKSEQTQVHKDYEMQTFAGLVFSSLRYSLDINEEEYKRSLSSDCCYLQFTSNSKSKADFFLTNDKRFFLKTQNKQEVKFLLSNLMAYMDHLEKYPHSLLVRFLGLHSIQVPNETKKYFIVMQSVFYPDERIDTRYDIKGCEVGRWTDPASTGSPVKILKDNNFEGKHIILDQKSSWLVDQVEIDTAFLRSLNVLDYSILLAHQPLHKDELDGKHSFSNLIVRTEKSMAQDSPTEEDHPTIPLLGGDSFRLASDTIDSGPDHVQDTGEHSGHSIHCQEINLPSVNSTDAELHEFHAHHRRLLPNFKNSVHVIDGPELRYFVGIVDIFTVYGLKKRLENLWKSLRFPGRAFSTVSPATYSQRFCRWVKDHTK</sequence>
<dbReference type="SMART" id="SM00330">
    <property type="entry name" value="PIPKc"/>
    <property type="match status" value="1"/>
</dbReference>
<evidence type="ECO:0000313" key="4">
    <source>
        <dbReference type="Proteomes" id="UP000193380"/>
    </source>
</evidence>
<reference evidence="3" key="1">
    <citation type="journal article" date="2014" name="Nat. Commun.">
        <title>The rainbow trout genome provides novel insights into evolution after whole-genome duplication in vertebrates.</title>
        <authorList>
            <person name="Berthelot C."/>
            <person name="Brunet F."/>
            <person name="Chalopin D."/>
            <person name="Juanchich A."/>
            <person name="Bernard M."/>
            <person name="Noel B."/>
            <person name="Bento P."/>
            <person name="Da Silva C."/>
            <person name="Labadie K."/>
            <person name="Alberti A."/>
            <person name="Aury J.M."/>
            <person name="Louis A."/>
            <person name="Dehais P."/>
            <person name="Bardou P."/>
            <person name="Montfort J."/>
            <person name="Klopp C."/>
            <person name="Cabau C."/>
            <person name="Gaspin C."/>
            <person name="Thorgaard G.H."/>
            <person name="Boussaha M."/>
            <person name="Quillet E."/>
            <person name="Guyomard R."/>
            <person name="Galiana D."/>
            <person name="Bobe J."/>
            <person name="Volff J.N."/>
            <person name="Genet C."/>
            <person name="Wincker P."/>
            <person name="Jaillon O."/>
            <person name="Roest Crollius H."/>
            <person name="Guiguen Y."/>
        </authorList>
    </citation>
    <scope>NUCLEOTIDE SEQUENCE [LARGE SCALE GENOMIC DNA]</scope>
</reference>
<organism evidence="3 4">
    <name type="scientific">Oncorhynchus mykiss</name>
    <name type="common">Rainbow trout</name>
    <name type="synonym">Salmo gairdneri</name>
    <dbReference type="NCBI Taxonomy" id="8022"/>
    <lineage>
        <taxon>Eukaryota</taxon>
        <taxon>Metazoa</taxon>
        <taxon>Chordata</taxon>
        <taxon>Craniata</taxon>
        <taxon>Vertebrata</taxon>
        <taxon>Euteleostomi</taxon>
        <taxon>Actinopterygii</taxon>
        <taxon>Neopterygii</taxon>
        <taxon>Teleostei</taxon>
        <taxon>Protacanthopterygii</taxon>
        <taxon>Salmoniformes</taxon>
        <taxon>Salmonidae</taxon>
        <taxon>Salmoninae</taxon>
        <taxon>Oncorhynchus</taxon>
    </lineage>
</organism>
<dbReference type="GO" id="GO:0046854">
    <property type="term" value="P:phosphatidylinositol phosphate biosynthetic process"/>
    <property type="evidence" value="ECO:0007669"/>
    <property type="project" value="TreeGrafter"/>
</dbReference>
<evidence type="ECO:0000259" key="2">
    <source>
        <dbReference type="PROSITE" id="PS51455"/>
    </source>
</evidence>
<dbReference type="Gene3D" id="3.30.810.10">
    <property type="entry name" value="2-Layer Sandwich"/>
    <property type="match status" value="1"/>
</dbReference>
<dbReference type="EMBL" id="FR904572">
    <property type="protein sequence ID" value="CDQ67087.1"/>
    <property type="molecule type" value="Genomic_DNA"/>
</dbReference>
<protein>
    <recommendedName>
        <fullName evidence="2">PIPK domain-containing protein</fullName>
    </recommendedName>
</protein>
<dbReference type="InterPro" id="IPR027483">
    <property type="entry name" value="PInositol-4-P-4/5-kinase_C_sf"/>
</dbReference>
<dbReference type="PANTHER" id="PTHR23086:SF46">
    <property type="entry name" value="PHOSPHATIDYLINOSITOL 4-PHOSPHATE 5-KINASE-LIKE PROTEIN 1"/>
    <property type="match status" value="1"/>
</dbReference>
<dbReference type="GO" id="GO:0005886">
    <property type="term" value="C:plasma membrane"/>
    <property type="evidence" value="ECO:0007669"/>
    <property type="project" value="TreeGrafter"/>
</dbReference>